<feature type="disulfide bond" description="Redox-active" evidence="10">
    <location>
        <begin position="34"/>
        <end position="37"/>
    </location>
</feature>
<dbReference type="PROSITE" id="PS51352">
    <property type="entry name" value="THIOREDOXIN_2"/>
    <property type="match status" value="1"/>
</dbReference>
<keyword evidence="6 10" id="KW-0676">Redox-active center</keyword>
<dbReference type="GO" id="GO:0015035">
    <property type="term" value="F:protein-disulfide reductase activity"/>
    <property type="evidence" value="ECO:0007669"/>
    <property type="project" value="UniProtKB-UniRule"/>
</dbReference>
<comment type="caution">
    <text evidence="12">The sequence shown here is derived from an EMBL/GenBank/DDBJ whole genome shotgun (WGS) entry which is preliminary data.</text>
</comment>
<dbReference type="GO" id="GO:0005829">
    <property type="term" value="C:cytosol"/>
    <property type="evidence" value="ECO:0007669"/>
    <property type="project" value="TreeGrafter"/>
</dbReference>
<evidence type="ECO:0000256" key="9">
    <source>
        <dbReference type="PIRSR" id="PIRSR000077-1"/>
    </source>
</evidence>
<proteinExistence type="inferred from homology"/>
<evidence type="ECO:0000256" key="4">
    <source>
        <dbReference type="ARBA" id="ARBA00022982"/>
    </source>
</evidence>
<feature type="site" description="Contributes to redox potential value" evidence="9">
    <location>
        <position position="35"/>
    </location>
</feature>
<dbReference type="RefSeq" id="WP_136131964.1">
    <property type="nucleotide sequence ID" value="NZ_PDKS01000006.1"/>
</dbReference>
<dbReference type="GO" id="GO:0045454">
    <property type="term" value="P:cell redox homeostasis"/>
    <property type="evidence" value="ECO:0007669"/>
    <property type="project" value="TreeGrafter"/>
</dbReference>
<comment type="function">
    <text evidence="1">Participates in various redox reactions through the reversible oxidation of its active center dithiol to a disulfide and catalyzes dithiol-disulfide exchange reactions.</text>
</comment>
<feature type="site" description="Contributes to redox potential value" evidence="9">
    <location>
        <position position="36"/>
    </location>
</feature>
<evidence type="ECO:0000313" key="13">
    <source>
        <dbReference type="Proteomes" id="UP000296034"/>
    </source>
</evidence>
<reference evidence="12 13" key="1">
    <citation type="journal article" date="2018" name="Genome Biol. Evol.">
        <title>Cladogenesis and Genomic Streamlining in Extracellular Endosymbionts of Tropical Stink Bugs.</title>
        <authorList>
            <person name="Otero-Bravo A."/>
            <person name="Goffredi S."/>
            <person name="Sabree Z.L."/>
        </authorList>
    </citation>
    <scope>NUCLEOTIDE SEQUENCE [LARGE SCALE GENOMIC DNA]</scope>
    <source>
        <strain evidence="12 13">SoET</strain>
    </source>
</reference>
<evidence type="ECO:0000256" key="3">
    <source>
        <dbReference type="ARBA" id="ARBA00022448"/>
    </source>
</evidence>
<evidence type="ECO:0000313" key="12">
    <source>
        <dbReference type="EMBL" id="PPI86982.1"/>
    </source>
</evidence>
<dbReference type="NCBIfam" id="NF006898">
    <property type="entry name" value="PRK09381.1"/>
    <property type="match status" value="1"/>
</dbReference>
<evidence type="ECO:0000256" key="2">
    <source>
        <dbReference type="ARBA" id="ARBA00008987"/>
    </source>
</evidence>
<dbReference type="FunFam" id="3.40.30.10:FF:000001">
    <property type="entry name" value="Thioredoxin"/>
    <property type="match status" value="1"/>
</dbReference>
<keyword evidence="3" id="KW-0813">Transport</keyword>
<evidence type="ECO:0000256" key="1">
    <source>
        <dbReference type="ARBA" id="ARBA00003318"/>
    </source>
</evidence>
<dbReference type="PRINTS" id="PR00421">
    <property type="entry name" value="THIOREDOXIN"/>
</dbReference>
<dbReference type="OrthoDB" id="9790390at2"/>
<dbReference type="Proteomes" id="UP000296034">
    <property type="component" value="Unassembled WGS sequence"/>
</dbReference>
<dbReference type="InterPro" id="IPR005746">
    <property type="entry name" value="Thioredoxin"/>
</dbReference>
<evidence type="ECO:0000256" key="10">
    <source>
        <dbReference type="PIRSR" id="PIRSR000077-4"/>
    </source>
</evidence>
<dbReference type="SUPFAM" id="SSF52833">
    <property type="entry name" value="Thioredoxin-like"/>
    <property type="match status" value="1"/>
</dbReference>
<feature type="domain" description="Thioredoxin" evidence="11">
    <location>
        <begin position="1"/>
        <end position="110"/>
    </location>
</feature>
<dbReference type="NCBIfam" id="TIGR01068">
    <property type="entry name" value="thioredoxin"/>
    <property type="match status" value="1"/>
</dbReference>
<dbReference type="PANTHER" id="PTHR45663">
    <property type="entry name" value="GEO12009P1"/>
    <property type="match status" value="1"/>
</dbReference>
<feature type="site" description="Deprotonates C-terminal active site Cys" evidence="9">
    <location>
        <position position="28"/>
    </location>
</feature>
<keyword evidence="5 10" id="KW-1015">Disulfide bond</keyword>
<keyword evidence="4" id="KW-0249">Electron transport</keyword>
<gene>
    <name evidence="12" type="primary">trxA</name>
    <name evidence="12" type="ORF">CRV11_03470</name>
</gene>
<dbReference type="PIRSF" id="PIRSF000077">
    <property type="entry name" value="Thioredoxin"/>
    <property type="match status" value="1"/>
</dbReference>
<dbReference type="Pfam" id="PF00085">
    <property type="entry name" value="Thioredoxin"/>
    <property type="match status" value="1"/>
</dbReference>
<accession>A0A2P5SXF8</accession>
<dbReference type="InterPro" id="IPR017937">
    <property type="entry name" value="Thioredoxin_CS"/>
</dbReference>
<evidence type="ECO:0000259" key="11">
    <source>
        <dbReference type="PROSITE" id="PS51352"/>
    </source>
</evidence>
<evidence type="ECO:0000256" key="6">
    <source>
        <dbReference type="ARBA" id="ARBA00023284"/>
    </source>
</evidence>
<organism evidence="12 13">
    <name type="scientific">Candidatus Pantoea edessiphila</name>
    <dbReference type="NCBI Taxonomy" id="2044610"/>
    <lineage>
        <taxon>Bacteria</taxon>
        <taxon>Pseudomonadati</taxon>
        <taxon>Pseudomonadota</taxon>
        <taxon>Gammaproteobacteria</taxon>
        <taxon>Enterobacterales</taxon>
        <taxon>Erwiniaceae</taxon>
        <taxon>Pantoea</taxon>
    </lineage>
</organism>
<protein>
    <recommendedName>
        <fullName evidence="7 8">Thioredoxin</fullName>
    </recommendedName>
</protein>
<comment type="similarity">
    <text evidence="2 8">Belongs to the thioredoxin family.</text>
</comment>
<dbReference type="CDD" id="cd02947">
    <property type="entry name" value="TRX_family"/>
    <property type="match status" value="1"/>
</dbReference>
<dbReference type="InterPro" id="IPR013766">
    <property type="entry name" value="Thioredoxin_domain"/>
</dbReference>
<name>A0A2P5SXF8_9GAMM</name>
<evidence type="ECO:0000256" key="8">
    <source>
        <dbReference type="PIRNR" id="PIRNR000077"/>
    </source>
</evidence>
<sequence>MSSDRIINLNDSNFDETILKDGVTALVDFWADWCGPCKTMSLIIDEIAEEYKDSLIVAKLNVDENPEKAQKYGIRGIPTLQLFKNGKTIATKVGSLSKSQLKDFLDKKLIK</sequence>
<dbReference type="EMBL" id="PDKS01000006">
    <property type="protein sequence ID" value="PPI86982.1"/>
    <property type="molecule type" value="Genomic_DNA"/>
</dbReference>
<evidence type="ECO:0000256" key="5">
    <source>
        <dbReference type="ARBA" id="ARBA00023157"/>
    </source>
</evidence>
<dbReference type="PROSITE" id="PS00194">
    <property type="entry name" value="THIOREDOXIN_1"/>
    <property type="match status" value="1"/>
</dbReference>
<feature type="active site" description="Nucleophile" evidence="9">
    <location>
        <position position="34"/>
    </location>
</feature>
<dbReference type="AlphaFoldDB" id="A0A2P5SXF8"/>
<feature type="active site" description="Nucleophile" evidence="9">
    <location>
        <position position="37"/>
    </location>
</feature>
<dbReference type="InterPro" id="IPR036249">
    <property type="entry name" value="Thioredoxin-like_sf"/>
</dbReference>
<evidence type="ECO:0000256" key="7">
    <source>
        <dbReference type="NCBIfam" id="TIGR01068"/>
    </source>
</evidence>
<dbReference type="PANTHER" id="PTHR45663:SF11">
    <property type="entry name" value="GEO12009P1"/>
    <property type="match status" value="1"/>
</dbReference>
<dbReference type="Gene3D" id="3.40.30.10">
    <property type="entry name" value="Glutaredoxin"/>
    <property type="match status" value="1"/>
</dbReference>